<evidence type="ECO:0000256" key="7">
    <source>
        <dbReference type="ARBA" id="ARBA00022777"/>
    </source>
</evidence>
<dbReference type="InterPro" id="IPR000014">
    <property type="entry name" value="PAS"/>
</dbReference>
<dbReference type="Pfam" id="PF00512">
    <property type="entry name" value="HisKA"/>
    <property type="match status" value="1"/>
</dbReference>
<keyword evidence="6" id="KW-0808">Transferase</keyword>
<dbReference type="InterPro" id="IPR003661">
    <property type="entry name" value="HisK_dim/P_dom"/>
</dbReference>
<sequence>MGAAHVAGLLAYALGAWAARDAMPPDEAVGDFIAVGLAAGLLIRSPRAAWPLLTSVLAVVTFLSCLSAGTDLHFAVTSTAGTMLGVLVVAHRLHVGGGPPPLLSPVDFRVLARTSVLGAGLGGLGAAAAAWSAGQPWPEQLATAAFHLISYLVLVPFFMRVRRGTTVAGQGERMLQVTLLVGSAAVAFTVHNEIGHLGMVAMFPALAWAALRFDVRETLGQVLVVAVTGDVLTMRGLGSFSAAVGEATGSSWTLVFLQAYLIACVLVAVPFALMVALQSHTAAGARAQAATLQSIVDGARGVAIMVTTPKGEITLFNHGAEAQLGYRSADVVGRQVTMFLRRHELVRLASRFGVAPTRGDVSRALSRTVAPTDVELIRKDGMPRVHQVTLAPVLHDGGEPSAYVVTAEDVTERVRTQRSLEQALRGQRLREIDQIKDDFVSSVSHELRTPITSIMGYLELLEDGGFGELTPEQLDALSRVSGNSRRLLHLVDDLLTLSSLGDPGQVLVRKQIDLRLTALTAFDVVAPTAQGQGVSFDIDVPEEPVMLMADADQLERVLVNLMGNAVKFTPADGKVVTRVGCGRDGVEVSVADNGLGIPCEEQPRLFSRFFRSSTAADAAIQGTGLGLSIAWQIVELHGGRIEVDSEPGRGSEFRVVLPRVAAIG</sequence>
<dbReference type="PANTHER" id="PTHR43711:SF1">
    <property type="entry name" value="HISTIDINE KINASE 1"/>
    <property type="match status" value="1"/>
</dbReference>
<evidence type="ECO:0000256" key="11">
    <source>
        <dbReference type="SAM" id="SignalP"/>
    </source>
</evidence>
<evidence type="ECO:0000256" key="5">
    <source>
        <dbReference type="ARBA" id="ARBA00022553"/>
    </source>
</evidence>
<feature type="transmembrane region" description="Helical" evidence="10">
    <location>
        <begin position="75"/>
        <end position="95"/>
    </location>
</feature>
<dbReference type="SUPFAM" id="SSF55874">
    <property type="entry name" value="ATPase domain of HSP90 chaperone/DNA topoisomerase II/histidine kinase"/>
    <property type="match status" value="1"/>
</dbReference>
<dbReference type="Proteomes" id="UP000246018">
    <property type="component" value="Unassembled WGS sequence"/>
</dbReference>
<evidence type="ECO:0000256" key="10">
    <source>
        <dbReference type="SAM" id="Phobius"/>
    </source>
</evidence>
<reference evidence="15 16" key="1">
    <citation type="submission" date="2018-04" db="EMBL/GenBank/DDBJ databases">
        <title>Genome of Nocardioides gansuensis WSJ-1.</title>
        <authorList>
            <person name="Wu S."/>
            <person name="Wang G."/>
        </authorList>
    </citation>
    <scope>NUCLEOTIDE SEQUENCE [LARGE SCALE GENOMIC DNA]</scope>
    <source>
        <strain evidence="15 16">WSJ-1</strain>
    </source>
</reference>
<gene>
    <name evidence="15" type="ORF">DDE18_19610</name>
</gene>
<dbReference type="EC" id="2.7.13.3" evidence="4"/>
<dbReference type="InterPro" id="IPR036097">
    <property type="entry name" value="HisK_dim/P_sf"/>
</dbReference>
<feature type="transmembrane region" description="Helical" evidence="10">
    <location>
        <begin position="255"/>
        <end position="277"/>
    </location>
</feature>
<evidence type="ECO:0000259" key="12">
    <source>
        <dbReference type="PROSITE" id="PS50109"/>
    </source>
</evidence>
<dbReference type="Pfam" id="PF13426">
    <property type="entry name" value="PAS_9"/>
    <property type="match status" value="1"/>
</dbReference>
<feature type="transmembrane region" description="Helical" evidence="10">
    <location>
        <begin position="140"/>
        <end position="161"/>
    </location>
</feature>
<keyword evidence="16" id="KW-1185">Reference proteome</keyword>
<dbReference type="InterPro" id="IPR000700">
    <property type="entry name" value="PAS-assoc_C"/>
</dbReference>
<comment type="cofactor">
    <cofactor evidence="2">
        <name>a divalent metal cation</name>
        <dbReference type="ChEBI" id="CHEBI:60240"/>
    </cofactor>
</comment>
<dbReference type="FunFam" id="3.30.565.10:FF:000006">
    <property type="entry name" value="Sensor histidine kinase WalK"/>
    <property type="match status" value="1"/>
</dbReference>
<dbReference type="Gene3D" id="3.30.450.20">
    <property type="entry name" value="PAS domain"/>
    <property type="match status" value="1"/>
</dbReference>
<dbReference type="GO" id="GO:0005886">
    <property type="term" value="C:plasma membrane"/>
    <property type="evidence" value="ECO:0007669"/>
    <property type="project" value="UniProtKB-SubCell"/>
</dbReference>
<feature type="domain" description="Histidine kinase" evidence="12">
    <location>
        <begin position="442"/>
        <end position="661"/>
    </location>
</feature>
<dbReference type="InterPro" id="IPR050736">
    <property type="entry name" value="Sensor_HK_Regulatory"/>
</dbReference>
<dbReference type="SMART" id="SM00086">
    <property type="entry name" value="PAC"/>
    <property type="match status" value="1"/>
</dbReference>
<dbReference type="SMART" id="SM00388">
    <property type="entry name" value="HisKA"/>
    <property type="match status" value="1"/>
</dbReference>
<dbReference type="GO" id="GO:0000155">
    <property type="term" value="F:phosphorelay sensor kinase activity"/>
    <property type="evidence" value="ECO:0007669"/>
    <property type="project" value="InterPro"/>
</dbReference>
<protein>
    <recommendedName>
        <fullName evidence="4">histidine kinase</fullName>
        <ecNumber evidence="4">2.7.13.3</ecNumber>
    </recommendedName>
</protein>
<dbReference type="Gene3D" id="1.10.287.130">
    <property type="match status" value="1"/>
</dbReference>
<comment type="catalytic activity">
    <reaction evidence="1">
        <text>ATP + protein L-histidine = ADP + protein N-phospho-L-histidine.</text>
        <dbReference type="EC" id="2.7.13.3"/>
    </reaction>
</comment>
<dbReference type="Pfam" id="PF02518">
    <property type="entry name" value="HATPase_c"/>
    <property type="match status" value="1"/>
</dbReference>
<keyword evidence="5" id="KW-0597">Phosphoprotein</keyword>
<dbReference type="PROSITE" id="PS50109">
    <property type="entry name" value="HIS_KIN"/>
    <property type="match status" value="1"/>
</dbReference>
<evidence type="ECO:0000313" key="16">
    <source>
        <dbReference type="Proteomes" id="UP000246018"/>
    </source>
</evidence>
<dbReference type="PROSITE" id="PS50113">
    <property type="entry name" value="PAC"/>
    <property type="match status" value="1"/>
</dbReference>
<evidence type="ECO:0000256" key="3">
    <source>
        <dbReference type="ARBA" id="ARBA00004236"/>
    </source>
</evidence>
<keyword evidence="9 10" id="KW-0472">Membrane</keyword>
<dbReference type="InterPro" id="IPR036890">
    <property type="entry name" value="HATPase_C_sf"/>
</dbReference>
<evidence type="ECO:0000256" key="2">
    <source>
        <dbReference type="ARBA" id="ARBA00001968"/>
    </source>
</evidence>
<organism evidence="15 16">
    <name type="scientific">Nocardioides gansuensis</name>
    <dbReference type="NCBI Taxonomy" id="2138300"/>
    <lineage>
        <taxon>Bacteria</taxon>
        <taxon>Bacillati</taxon>
        <taxon>Actinomycetota</taxon>
        <taxon>Actinomycetes</taxon>
        <taxon>Propionibacteriales</taxon>
        <taxon>Nocardioidaceae</taxon>
        <taxon>Nocardioides</taxon>
    </lineage>
</organism>
<evidence type="ECO:0000256" key="4">
    <source>
        <dbReference type="ARBA" id="ARBA00012438"/>
    </source>
</evidence>
<feature type="transmembrane region" description="Helical" evidence="10">
    <location>
        <begin position="50"/>
        <end position="69"/>
    </location>
</feature>
<evidence type="ECO:0000259" key="13">
    <source>
        <dbReference type="PROSITE" id="PS50112"/>
    </source>
</evidence>
<dbReference type="PANTHER" id="PTHR43711">
    <property type="entry name" value="TWO-COMPONENT HISTIDINE KINASE"/>
    <property type="match status" value="1"/>
</dbReference>
<feature type="domain" description="PAC" evidence="14">
    <location>
        <begin position="370"/>
        <end position="422"/>
    </location>
</feature>
<dbReference type="Gene3D" id="3.30.565.10">
    <property type="entry name" value="Histidine kinase-like ATPase, C-terminal domain"/>
    <property type="match status" value="1"/>
</dbReference>
<comment type="subcellular location">
    <subcellularLocation>
        <location evidence="3">Cell membrane</location>
    </subcellularLocation>
</comment>
<dbReference type="SMART" id="SM00387">
    <property type="entry name" value="HATPase_c"/>
    <property type="match status" value="1"/>
</dbReference>
<dbReference type="InterPro" id="IPR005467">
    <property type="entry name" value="His_kinase_dom"/>
</dbReference>
<evidence type="ECO:0000256" key="9">
    <source>
        <dbReference type="ARBA" id="ARBA00023136"/>
    </source>
</evidence>
<evidence type="ECO:0000259" key="14">
    <source>
        <dbReference type="PROSITE" id="PS50113"/>
    </source>
</evidence>
<feature type="domain" description="PAS" evidence="13">
    <location>
        <begin position="288"/>
        <end position="335"/>
    </location>
</feature>
<dbReference type="InterPro" id="IPR004358">
    <property type="entry name" value="Sig_transdc_His_kin-like_C"/>
</dbReference>
<dbReference type="EMBL" id="QDGZ01000010">
    <property type="protein sequence ID" value="PVG81035.1"/>
    <property type="molecule type" value="Genomic_DNA"/>
</dbReference>
<feature type="chain" id="PRO_5038479563" description="histidine kinase" evidence="11">
    <location>
        <begin position="19"/>
        <end position="664"/>
    </location>
</feature>
<dbReference type="SUPFAM" id="SSF55785">
    <property type="entry name" value="PYP-like sensor domain (PAS domain)"/>
    <property type="match status" value="1"/>
</dbReference>
<keyword evidence="11" id="KW-0732">Signal</keyword>
<accession>A0A2T8F5P2</accession>
<feature type="transmembrane region" description="Helical" evidence="10">
    <location>
        <begin position="116"/>
        <end position="134"/>
    </location>
</feature>
<dbReference type="SMART" id="SM00091">
    <property type="entry name" value="PAS"/>
    <property type="match status" value="1"/>
</dbReference>
<name>A0A2T8F5P2_9ACTN</name>
<dbReference type="NCBIfam" id="TIGR00229">
    <property type="entry name" value="sensory_box"/>
    <property type="match status" value="1"/>
</dbReference>
<dbReference type="GO" id="GO:0005509">
    <property type="term" value="F:calcium ion binding"/>
    <property type="evidence" value="ECO:0007669"/>
    <property type="project" value="UniProtKB-ARBA"/>
</dbReference>
<dbReference type="AlphaFoldDB" id="A0A2T8F5P2"/>
<proteinExistence type="predicted"/>
<dbReference type="CDD" id="cd00075">
    <property type="entry name" value="HATPase"/>
    <property type="match status" value="1"/>
</dbReference>
<dbReference type="SUPFAM" id="SSF47384">
    <property type="entry name" value="Homodimeric domain of signal transducing histidine kinase"/>
    <property type="match status" value="1"/>
</dbReference>
<evidence type="ECO:0000313" key="15">
    <source>
        <dbReference type="EMBL" id="PVG81035.1"/>
    </source>
</evidence>
<evidence type="ECO:0000256" key="8">
    <source>
        <dbReference type="ARBA" id="ARBA00023012"/>
    </source>
</evidence>
<dbReference type="CDD" id="cd00130">
    <property type="entry name" value="PAS"/>
    <property type="match status" value="1"/>
</dbReference>
<keyword evidence="10" id="KW-1133">Transmembrane helix</keyword>
<keyword evidence="7" id="KW-0418">Kinase</keyword>
<dbReference type="PROSITE" id="PS50112">
    <property type="entry name" value="PAS"/>
    <property type="match status" value="1"/>
</dbReference>
<dbReference type="FunFam" id="1.10.287.130:FF:000001">
    <property type="entry name" value="Two-component sensor histidine kinase"/>
    <property type="match status" value="1"/>
</dbReference>
<dbReference type="CDD" id="cd00082">
    <property type="entry name" value="HisKA"/>
    <property type="match status" value="1"/>
</dbReference>
<keyword evidence="10" id="KW-0812">Transmembrane</keyword>
<evidence type="ECO:0000256" key="6">
    <source>
        <dbReference type="ARBA" id="ARBA00022679"/>
    </source>
</evidence>
<comment type="caution">
    <text evidence="15">The sequence shown here is derived from an EMBL/GenBank/DDBJ whole genome shotgun (WGS) entry which is preliminary data.</text>
</comment>
<dbReference type="PRINTS" id="PR00344">
    <property type="entry name" value="BCTRLSENSOR"/>
</dbReference>
<dbReference type="InterPro" id="IPR035965">
    <property type="entry name" value="PAS-like_dom_sf"/>
</dbReference>
<dbReference type="InterPro" id="IPR003594">
    <property type="entry name" value="HATPase_dom"/>
</dbReference>
<evidence type="ECO:0000256" key="1">
    <source>
        <dbReference type="ARBA" id="ARBA00000085"/>
    </source>
</evidence>
<dbReference type="InterPro" id="IPR001610">
    <property type="entry name" value="PAC"/>
</dbReference>
<keyword evidence="8" id="KW-0902">Two-component regulatory system</keyword>
<feature type="signal peptide" evidence="11">
    <location>
        <begin position="1"/>
        <end position="18"/>
    </location>
</feature>